<evidence type="ECO:0008006" key="3">
    <source>
        <dbReference type="Google" id="ProtNLM"/>
    </source>
</evidence>
<gene>
    <name evidence="1" type="ORF">BDZ90DRAFT_98956</name>
</gene>
<sequence>MAATASAPSTNGTPLGNVAIHSNALNKIVNVPLVHGPLSFAYSTIEAHPLISRPYHLGEDILNQSIKMAEPITSRLNGQLTFIDTQAVKALEFAESKWSYPFKATPTDVANLPRSVINAYVDALQKAWDARVAPQVNQAHAKFEELKTQNPLVARAADAVQQLQANLTQTIQSLKNTNAPNGEKATQQAQNIVSSFLAELEKVRGFAATLPVDARKRFEPVVESINTTYGHLNKEVREGKGPLVPRLQKVLEYVQREAIPDLRKAVMTGVHQPAPTPATTTNGAH</sequence>
<organism evidence="1 2">
    <name type="scientific">Jaminaea rosea</name>
    <dbReference type="NCBI Taxonomy" id="1569628"/>
    <lineage>
        <taxon>Eukaryota</taxon>
        <taxon>Fungi</taxon>
        <taxon>Dikarya</taxon>
        <taxon>Basidiomycota</taxon>
        <taxon>Ustilaginomycotina</taxon>
        <taxon>Exobasidiomycetes</taxon>
        <taxon>Microstromatales</taxon>
        <taxon>Microstromatales incertae sedis</taxon>
        <taxon>Jaminaea</taxon>
    </lineage>
</organism>
<reference evidence="1 2" key="1">
    <citation type="journal article" date="2018" name="Mol. Biol. Evol.">
        <title>Broad Genomic Sampling Reveals a Smut Pathogenic Ancestry of the Fungal Clade Ustilaginomycotina.</title>
        <authorList>
            <person name="Kijpornyongpan T."/>
            <person name="Mondo S.J."/>
            <person name="Barry K."/>
            <person name="Sandor L."/>
            <person name="Lee J."/>
            <person name="Lipzen A."/>
            <person name="Pangilinan J."/>
            <person name="LaButti K."/>
            <person name="Hainaut M."/>
            <person name="Henrissat B."/>
            <person name="Grigoriev I.V."/>
            <person name="Spatafora J.W."/>
            <person name="Aime M.C."/>
        </authorList>
    </citation>
    <scope>NUCLEOTIDE SEQUENCE [LARGE SCALE GENOMIC DNA]</scope>
    <source>
        <strain evidence="1 2">MCA 5214</strain>
    </source>
</reference>
<protein>
    <recommendedName>
        <fullName evidence="3">Lipid droplet-associated perilipin protein</fullName>
    </recommendedName>
</protein>
<proteinExistence type="predicted"/>
<dbReference type="Proteomes" id="UP000245884">
    <property type="component" value="Unassembled WGS sequence"/>
</dbReference>
<dbReference type="STRING" id="1569628.A0A316UH06"/>
<name>A0A316UH06_9BASI</name>
<accession>A0A316UH06</accession>
<keyword evidence="2" id="KW-1185">Reference proteome</keyword>
<evidence type="ECO:0000313" key="1">
    <source>
        <dbReference type="EMBL" id="PWN24536.1"/>
    </source>
</evidence>
<dbReference type="RefSeq" id="XP_025359148.1">
    <property type="nucleotide sequence ID" value="XM_025509997.1"/>
</dbReference>
<evidence type="ECO:0000313" key="2">
    <source>
        <dbReference type="Proteomes" id="UP000245884"/>
    </source>
</evidence>
<dbReference type="SUPFAM" id="SSF58113">
    <property type="entry name" value="Apolipoprotein A-I"/>
    <property type="match status" value="1"/>
</dbReference>
<dbReference type="OrthoDB" id="376826at2759"/>
<dbReference type="EMBL" id="KZ819680">
    <property type="protein sequence ID" value="PWN24536.1"/>
    <property type="molecule type" value="Genomic_DNA"/>
</dbReference>
<dbReference type="GeneID" id="37031820"/>
<dbReference type="AlphaFoldDB" id="A0A316UH06"/>